<dbReference type="InterPro" id="IPR013749">
    <property type="entry name" value="PM/HMP-P_kinase-1"/>
</dbReference>
<evidence type="ECO:0000313" key="4">
    <source>
        <dbReference type="EMBL" id="AFC24188.1"/>
    </source>
</evidence>
<dbReference type="InterPro" id="IPR004399">
    <property type="entry name" value="HMP/HMP-P_kinase_dom"/>
</dbReference>
<dbReference type="GO" id="GO:0009228">
    <property type="term" value="P:thiamine biosynthetic process"/>
    <property type="evidence" value="ECO:0007669"/>
    <property type="project" value="InterPro"/>
</dbReference>
<dbReference type="CDD" id="cd01169">
    <property type="entry name" value="HMPP_kinase"/>
    <property type="match status" value="1"/>
</dbReference>
<dbReference type="Gene3D" id="3.40.1190.20">
    <property type="match status" value="1"/>
</dbReference>
<dbReference type="Pfam" id="PF08543">
    <property type="entry name" value="Phos_pyr_kin"/>
    <property type="match status" value="1"/>
</dbReference>
<dbReference type="EMBL" id="CP002831">
    <property type="protein sequence ID" value="AFC24188.1"/>
    <property type="molecule type" value="Genomic_DNA"/>
</dbReference>
<dbReference type="PANTHER" id="PTHR20858:SF17">
    <property type="entry name" value="HYDROXYMETHYLPYRIMIDINE_PHOSPHOMETHYLPYRIMIDINE KINASE THI20-RELATED"/>
    <property type="match status" value="1"/>
</dbReference>
<dbReference type="PANTHER" id="PTHR20858">
    <property type="entry name" value="PHOSPHOMETHYLPYRIMIDINE KINASE"/>
    <property type="match status" value="1"/>
</dbReference>
<dbReference type="EC" id="2.7.1.49" evidence="2"/>
<feature type="domain" description="Pyridoxamine kinase/Phosphomethylpyrimidine kinase" evidence="3">
    <location>
        <begin position="13"/>
        <end position="241"/>
    </location>
</feature>
<keyword evidence="4" id="KW-0418">Kinase</keyword>
<evidence type="ECO:0000256" key="2">
    <source>
        <dbReference type="ARBA" id="ARBA00012135"/>
    </source>
</evidence>
<dbReference type="KEGG" id="sgn:SGRA_1453"/>
<organism evidence="4 5">
    <name type="scientific">Saprospira grandis (strain Lewin)</name>
    <dbReference type="NCBI Taxonomy" id="984262"/>
    <lineage>
        <taxon>Bacteria</taxon>
        <taxon>Pseudomonadati</taxon>
        <taxon>Bacteroidota</taxon>
        <taxon>Saprospiria</taxon>
        <taxon>Saprospirales</taxon>
        <taxon>Saprospiraceae</taxon>
        <taxon>Saprospira</taxon>
    </lineage>
</organism>
<dbReference type="eggNOG" id="COG0351">
    <property type="taxonomic scope" value="Bacteria"/>
</dbReference>
<keyword evidence="4" id="KW-0808">Transferase</keyword>
<dbReference type="GO" id="GO:0005829">
    <property type="term" value="C:cytosol"/>
    <property type="evidence" value="ECO:0007669"/>
    <property type="project" value="TreeGrafter"/>
</dbReference>
<dbReference type="OrthoDB" id="9810880at2"/>
<evidence type="ECO:0000313" key="5">
    <source>
        <dbReference type="Proteomes" id="UP000007519"/>
    </source>
</evidence>
<dbReference type="GO" id="GO:0008972">
    <property type="term" value="F:phosphomethylpyrimidine kinase activity"/>
    <property type="evidence" value="ECO:0007669"/>
    <property type="project" value="InterPro"/>
</dbReference>
<proteinExistence type="predicted"/>
<protein>
    <recommendedName>
        <fullName evidence="2">hydroxymethylpyrimidine kinase</fullName>
        <ecNumber evidence="2">2.7.1.49</ecNumber>
    </recommendedName>
</protein>
<evidence type="ECO:0000256" key="1">
    <source>
        <dbReference type="ARBA" id="ARBA00004948"/>
    </source>
</evidence>
<evidence type="ECO:0000259" key="3">
    <source>
        <dbReference type="Pfam" id="PF08543"/>
    </source>
</evidence>
<dbReference type="GO" id="GO:0008902">
    <property type="term" value="F:hydroxymethylpyrimidine kinase activity"/>
    <property type="evidence" value="ECO:0007669"/>
    <property type="project" value="UniProtKB-EC"/>
</dbReference>
<dbReference type="STRING" id="984262.SGRA_1453"/>
<reference evidence="4 5" key="1">
    <citation type="journal article" date="2012" name="Stand. Genomic Sci.">
        <title>Complete genome sequencing and analysis of Saprospira grandis str. Lewin, a predatory marine bacterium.</title>
        <authorList>
            <person name="Saw J.H."/>
            <person name="Yuryev A."/>
            <person name="Kanbe M."/>
            <person name="Hou S."/>
            <person name="Young A.G."/>
            <person name="Aizawa S."/>
            <person name="Alam M."/>
        </authorList>
    </citation>
    <scope>NUCLEOTIDE SEQUENCE [LARGE SCALE GENOMIC DNA]</scope>
    <source>
        <strain evidence="4 5">Lewin</strain>
    </source>
</reference>
<dbReference type="RefSeq" id="WP_015691825.1">
    <property type="nucleotide sequence ID" value="NC_016940.1"/>
</dbReference>
<dbReference type="SUPFAM" id="SSF53613">
    <property type="entry name" value="Ribokinase-like"/>
    <property type="match status" value="1"/>
</dbReference>
<dbReference type="InterPro" id="IPR029056">
    <property type="entry name" value="Ribokinase-like"/>
</dbReference>
<keyword evidence="5" id="KW-1185">Reference proteome</keyword>
<name>H6L7W7_SAPGL</name>
<gene>
    <name evidence="4" type="primary">thiD</name>
    <name evidence="4" type="ordered locus">SGRA_1453</name>
</gene>
<dbReference type="HOGENOM" id="CLU_020520_0_2_10"/>
<accession>H6L7W7</accession>
<dbReference type="AlphaFoldDB" id="H6L7W7"/>
<sequence>MSGPFVLSIAGFDPSAGAGLLADIKTFEQLGVYGLSVCSAQTIQRPGRFADLRWTEADWVERQLAFLLQSYTPKAVKIGIIGDLALLGRLLDQLAALAAPPLVVWDPVLSASAGFDFQQADAFEDLKALIERVDVFMPNRQELERLWPKQSPLAVAQSISQQTALLLKGGHDPQAKGLDQLFLAGELAAQWPPKMIAPYDKHGTGCVLSSALTAFLALGLPLTTAFGKAKDYNLQFMNSQPSLLGWHRSYQDE</sequence>
<comment type="pathway">
    <text evidence="1">Cofactor biosynthesis; thiamine diphosphate biosynthesis.</text>
</comment>
<dbReference type="Proteomes" id="UP000007519">
    <property type="component" value="Chromosome"/>
</dbReference>